<evidence type="ECO:0000313" key="2">
    <source>
        <dbReference type="EMBL" id="NOK12664.1"/>
    </source>
</evidence>
<protein>
    <recommendedName>
        <fullName evidence="1">Immunity protein 52 domain-containing protein</fullName>
    </recommendedName>
</protein>
<feature type="domain" description="Immunity protein 52" evidence="1">
    <location>
        <begin position="25"/>
        <end position="259"/>
    </location>
</feature>
<proteinExistence type="predicted"/>
<dbReference type="Pfam" id="PF15579">
    <property type="entry name" value="Imm52"/>
    <property type="match status" value="1"/>
</dbReference>
<comment type="caution">
    <text evidence="2">The sequence shown here is derived from an EMBL/GenBank/DDBJ whole genome shotgun (WGS) entry which is preliminary data.</text>
</comment>
<dbReference type="InterPro" id="IPR028969">
    <property type="entry name" value="Imm52"/>
</dbReference>
<evidence type="ECO:0000259" key="1">
    <source>
        <dbReference type="Pfam" id="PF15579"/>
    </source>
</evidence>
<dbReference type="AlphaFoldDB" id="A0A7Y4JWV2"/>
<dbReference type="Proteomes" id="UP000528460">
    <property type="component" value="Unassembled WGS sequence"/>
</dbReference>
<dbReference type="RefSeq" id="WP_171419536.1">
    <property type="nucleotide sequence ID" value="NZ_JABFJW010000250.1"/>
</dbReference>
<accession>A0A7Y4JWV2</accession>
<name>A0A7Y4JWV2_9BACT</name>
<dbReference type="EMBL" id="JABFJW010000250">
    <property type="protein sequence ID" value="NOK12664.1"/>
    <property type="molecule type" value="Genomic_DNA"/>
</dbReference>
<organism evidence="2 3">
    <name type="scientific">Corallococcus exercitus</name>
    <dbReference type="NCBI Taxonomy" id="2316736"/>
    <lineage>
        <taxon>Bacteria</taxon>
        <taxon>Pseudomonadati</taxon>
        <taxon>Myxococcota</taxon>
        <taxon>Myxococcia</taxon>
        <taxon>Myxococcales</taxon>
        <taxon>Cystobacterineae</taxon>
        <taxon>Myxococcaceae</taxon>
        <taxon>Corallococcus</taxon>
    </lineage>
</organism>
<sequence length="263" mass="28840">MPTRLRGLKLSSPGLFHEERWTVSESYYAGAYWGPRRESPEECARRMGTLLAGLPSVDPSLASWYPQGRSRKDALKKPLRPDPAELELFVRQGKDRIFEDLGFSVGGWNGASDDYEVSGFLIRCGAYSEGGGNRCVFTLPSKGPSQDRLVTASTMTALMGKTAAAWEPDWGVAISEQHRDLAKPRRAKGAPHVGWVTYLSARRGTVPPLPAPVCIEPVEDKGALIVLTPERFTVSNPEHVALAAQVRELLDRAGLLNPLQPHP</sequence>
<gene>
    <name evidence="2" type="ORF">HNS30_26820</name>
</gene>
<evidence type="ECO:0000313" key="3">
    <source>
        <dbReference type="Proteomes" id="UP000528460"/>
    </source>
</evidence>
<reference evidence="2 3" key="1">
    <citation type="submission" date="2020-05" db="EMBL/GenBank/DDBJ databases">
        <authorList>
            <person name="Whitworth D."/>
        </authorList>
    </citation>
    <scope>NUCLEOTIDE SEQUENCE [LARGE SCALE GENOMIC DNA]</scope>
    <source>
        <strain evidence="2 3">CA046A</strain>
    </source>
</reference>